<organism evidence="1 2">
    <name type="scientific">Carex littledalei</name>
    <dbReference type="NCBI Taxonomy" id="544730"/>
    <lineage>
        <taxon>Eukaryota</taxon>
        <taxon>Viridiplantae</taxon>
        <taxon>Streptophyta</taxon>
        <taxon>Embryophyta</taxon>
        <taxon>Tracheophyta</taxon>
        <taxon>Spermatophyta</taxon>
        <taxon>Magnoliopsida</taxon>
        <taxon>Liliopsida</taxon>
        <taxon>Poales</taxon>
        <taxon>Cyperaceae</taxon>
        <taxon>Cyperoideae</taxon>
        <taxon>Cariceae</taxon>
        <taxon>Carex</taxon>
        <taxon>Carex subgen. Euthyceras</taxon>
    </lineage>
</organism>
<sequence length="76" mass="8394">MGDFKTQVNGRTQDLKALFKKAIKAVGPPCKKGAKVVGSGYCVVDYPLYVICLAFSPLSFLSDFLRALPDFSWDFL</sequence>
<dbReference type="EMBL" id="SWLB01000008">
    <property type="protein sequence ID" value="KAF3335292.1"/>
    <property type="molecule type" value="Genomic_DNA"/>
</dbReference>
<protein>
    <submittedName>
        <fullName evidence="1">Uncharacterized protein</fullName>
    </submittedName>
</protein>
<evidence type="ECO:0000313" key="1">
    <source>
        <dbReference type="EMBL" id="KAF3335292.1"/>
    </source>
</evidence>
<proteinExistence type="predicted"/>
<dbReference type="AlphaFoldDB" id="A0A833VDJ6"/>
<evidence type="ECO:0000313" key="2">
    <source>
        <dbReference type="Proteomes" id="UP000623129"/>
    </source>
</evidence>
<comment type="caution">
    <text evidence="1">The sequence shown here is derived from an EMBL/GenBank/DDBJ whole genome shotgun (WGS) entry which is preliminary data.</text>
</comment>
<reference evidence="1" key="1">
    <citation type="submission" date="2020-01" db="EMBL/GenBank/DDBJ databases">
        <title>Genome sequence of Kobresia littledalei, the first chromosome-level genome in the family Cyperaceae.</title>
        <authorList>
            <person name="Qu G."/>
        </authorList>
    </citation>
    <scope>NUCLEOTIDE SEQUENCE</scope>
    <source>
        <strain evidence="1">C.B.Clarke</strain>
        <tissue evidence="1">Leaf</tissue>
    </source>
</reference>
<dbReference type="Proteomes" id="UP000623129">
    <property type="component" value="Unassembled WGS sequence"/>
</dbReference>
<gene>
    <name evidence="1" type="ORF">FCM35_KLT19799</name>
</gene>
<accession>A0A833VDJ6</accession>
<name>A0A833VDJ6_9POAL</name>
<keyword evidence="2" id="KW-1185">Reference proteome</keyword>